<protein>
    <submittedName>
        <fullName evidence="2">Putative membrane protein DUF2306</fullName>
    </submittedName>
</protein>
<accession>A0A3D9HCC7</accession>
<feature type="transmembrane region" description="Helical" evidence="1">
    <location>
        <begin position="92"/>
        <end position="109"/>
    </location>
</feature>
<gene>
    <name evidence="2" type="ORF">DFQ10_101909</name>
</gene>
<evidence type="ECO:0000256" key="1">
    <source>
        <dbReference type="SAM" id="Phobius"/>
    </source>
</evidence>
<organism evidence="2 3">
    <name type="scientific">Winogradskyella eximia</name>
    <dbReference type="NCBI Taxonomy" id="262006"/>
    <lineage>
        <taxon>Bacteria</taxon>
        <taxon>Pseudomonadati</taxon>
        <taxon>Bacteroidota</taxon>
        <taxon>Flavobacteriia</taxon>
        <taxon>Flavobacteriales</taxon>
        <taxon>Flavobacteriaceae</taxon>
        <taxon>Winogradskyella</taxon>
    </lineage>
</organism>
<feature type="transmembrane region" description="Helical" evidence="1">
    <location>
        <begin position="183"/>
        <end position="202"/>
    </location>
</feature>
<dbReference type="Proteomes" id="UP000256980">
    <property type="component" value="Unassembled WGS sequence"/>
</dbReference>
<dbReference type="OrthoDB" id="6385003at2"/>
<keyword evidence="1" id="KW-1133">Transmembrane helix</keyword>
<proteinExistence type="predicted"/>
<sequence length="210" mass="24273">MNQPKQNNTIGKYSIIVLVVLTSLIVCYYVISRAFPMLIPTEEVYGSYYFPRVFWVFPHIVLGIVATIIGPFQFIPKIRNKYLKTHRQLGRVYIISTVLSGISGMYMAATSDINLPYAVGLFMLGVAWSTSSIMAFISIKNRKIDLHKDWMIRSYVLTLAFVTFRFIYDIIRSFDIGTWEEVQVLMSWACWAIPLFIAEVFIQGRKIKKK</sequence>
<name>A0A3D9HCC7_9FLAO</name>
<feature type="transmembrane region" description="Helical" evidence="1">
    <location>
        <begin position="115"/>
        <end position="138"/>
    </location>
</feature>
<dbReference type="InterPro" id="IPR018750">
    <property type="entry name" value="DUF2306_membrane"/>
</dbReference>
<feature type="transmembrane region" description="Helical" evidence="1">
    <location>
        <begin position="150"/>
        <end position="171"/>
    </location>
</feature>
<dbReference type="RefSeq" id="WP_115816160.1">
    <property type="nucleotide sequence ID" value="NZ_QRDV01000001.1"/>
</dbReference>
<feature type="transmembrane region" description="Helical" evidence="1">
    <location>
        <begin position="12"/>
        <end position="32"/>
    </location>
</feature>
<evidence type="ECO:0000313" key="2">
    <source>
        <dbReference type="EMBL" id="RED47128.1"/>
    </source>
</evidence>
<feature type="transmembrane region" description="Helical" evidence="1">
    <location>
        <begin position="52"/>
        <end position="72"/>
    </location>
</feature>
<keyword evidence="3" id="KW-1185">Reference proteome</keyword>
<keyword evidence="1" id="KW-0812">Transmembrane</keyword>
<evidence type="ECO:0000313" key="3">
    <source>
        <dbReference type="Proteomes" id="UP000256980"/>
    </source>
</evidence>
<dbReference type="AlphaFoldDB" id="A0A3D9HCC7"/>
<reference evidence="2 3" key="1">
    <citation type="submission" date="2018-07" db="EMBL/GenBank/DDBJ databases">
        <title>Genomic Encyclopedia of Type Strains, Phase III (KMG-III): the genomes of soil and plant-associated and newly described type strains.</title>
        <authorList>
            <person name="Whitman W."/>
        </authorList>
    </citation>
    <scope>NUCLEOTIDE SEQUENCE [LARGE SCALE GENOMIC DNA]</scope>
    <source>
        <strain evidence="2 3">CECT 7946</strain>
    </source>
</reference>
<keyword evidence="1" id="KW-0472">Membrane</keyword>
<comment type="caution">
    <text evidence="2">The sequence shown here is derived from an EMBL/GenBank/DDBJ whole genome shotgun (WGS) entry which is preliminary data.</text>
</comment>
<dbReference type="Pfam" id="PF10067">
    <property type="entry name" value="DUF2306"/>
    <property type="match status" value="1"/>
</dbReference>
<dbReference type="EMBL" id="QRDV01000001">
    <property type="protein sequence ID" value="RED47128.1"/>
    <property type="molecule type" value="Genomic_DNA"/>
</dbReference>